<evidence type="ECO:0000313" key="3">
    <source>
        <dbReference type="Proteomes" id="UP001152795"/>
    </source>
</evidence>
<organism evidence="2 3">
    <name type="scientific">Paramuricea clavata</name>
    <name type="common">Red gorgonian</name>
    <name type="synonym">Violescent sea-whip</name>
    <dbReference type="NCBI Taxonomy" id="317549"/>
    <lineage>
        <taxon>Eukaryota</taxon>
        <taxon>Metazoa</taxon>
        <taxon>Cnidaria</taxon>
        <taxon>Anthozoa</taxon>
        <taxon>Octocorallia</taxon>
        <taxon>Malacalcyonacea</taxon>
        <taxon>Plexauridae</taxon>
        <taxon>Paramuricea</taxon>
    </lineage>
</organism>
<reference evidence="2" key="1">
    <citation type="submission" date="2020-04" db="EMBL/GenBank/DDBJ databases">
        <authorList>
            <person name="Alioto T."/>
            <person name="Alioto T."/>
            <person name="Gomez Garrido J."/>
        </authorList>
    </citation>
    <scope>NUCLEOTIDE SEQUENCE</scope>
    <source>
        <strain evidence="2">A484AB</strain>
    </source>
</reference>
<comment type="caution">
    <text evidence="2">The sequence shown here is derived from an EMBL/GenBank/DDBJ whole genome shotgun (WGS) entry which is preliminary data.</text>
</comment>
<evidence type="ECO:0000256" key="1">
    <source>
        <dbReference type="SAM" id="MobiDB-lite"/>
    </source>
</evidence>
<accession>A0A7D9I0H2</accession>
<name>A0A7D9I0H2_PARCT</name>
<dbReference type="EMBL" id="CACRXK020002498">
    <property type="protein sequence ID" value="CAB3994599.1"/>
    <property type="molecule type" value="Genomic_DNA"/>
</dbReference>
<feature type="compositionally biased region" description="Pro residues" evidence="1">
    <location>
        <begin position="100"/>
        <end position="110"/>
    </location>
</feature>
<dbReference type="Proteomes" id="UP001152795">
    <property type="component" value="Unassembled WGS sequence"/>
</dbReference>
<keyword evidence="3" id="KW-1185">Reference proteome</keyword>
<protein>
    <submittedName>
        <fullName evidence="2">Uncharacterized protein</fullName>
    </submittedName>
</protein>
<proteinExistence type="predicted"/>
<feature type="region of interest" description="Disordered" evidence="1">
    <location>
        <begin position="59"/>
        <end position="110"/>
    </location>
</feature>
<sequence>MVGGDSGPATAVDASPIFECLCKKLENVFHSPQKKDGKTISRWNDRQKNLEKRILTRKVPLSPPKTGSTPLPPARPLLPKAITTPPPPHTFPILAGQPLPQLPPPIQLST</sequence>
<gene>
    <name evidence="2" type="ORF">PACLA_8A035426</name>
</gene>
<evidence type="ECO:0000313" key="2">
    <source>
        <dbReference type="EMBL" id="CAB3994599.1"/>
    </source>
</evidence>
<dbReference type="AlphaFoldDB" id="A0A7D9I0H2"/>